<dbReference type="WBParaSite" id="TREG1_14950.2">
    <property type="protein sequence ID" value="TREG1_14950.2"/>
    <property type="gene ID" value="TREG1_14950"/>
</dbReference>
<dbReference type="Proteomes" id="UP000050795">
    <property type="component" value="Unassembled WGS sequence"/>
</dbReference>
<sequence>MHHNEYRLYVDTSKLIFRKYSQMEIKIYLRLTNDDTKCFLCISIQNKDIPINILGAWIQVGEANCLHEANPGDRIIVLLKSEFLCWNSNSSENKFQYIDIPENNQSVAKTVECSMLKTAVFSNSVIGKITFKKHFSNSYPQIISEVTLDMKFSDSLSQKDNLWTVRSLYDLASLYGYLKSPFKWHYLADLLGLTSKEIEEIDRSLLLDEYFISDSNEAQMSSVTPRRIFCLLLSNFQKLGGSLSQVANILHSDTQRKKQIAKKPPQQSERLRILESSPNILNCQKRDRQKDENPFSIPGQIYPFHDNAKGTCYSNQQKTDLSPFQNSHHDDVEIHNTPEDYLCTNKMGRNMSQPKRRICRNGSLDRMMNCQQSWMRHTRRRNSLPETRKPDDSNHDFSTLTFNLSKDLDNFIEFGTPIKRASSCLNSDKESSECIPNKRQRLGDNNACQPVGENTRRPKIMTKRRADKSVRQRKGNQTLLPNLWQPPATFPNKTTEQILNVVHAKIEESRRETEAIQRNVKSFLEKLQSPVQKMPNFVESKHDLSENNSMFLFSDKTLEDDNIWNIVHLCNSSIGPNWKTWLKICFPTYSESNLSDSTFSKILSFSEVDDRLTSYLILSNWVETNSNPDADTKPTLLNLFQRLTSSGYSEFVELCKKKLFRIFPHKRSCIH</sequence>
<dbReference type="AlphaFoldDB" id="A0AA85JD14"/>
<reference evidence="2" key="1">
    <citation type="submission" date="2022-06" db="EMBL/GenBank/DDBJ databases">
        <authorList>
            <person name="Berger JAMES D."/>
            <person name="Berger JAMES D."/>
        </authorList>
    </citation>
    <scope>NUCLEOTIDE SEQUENCE [LARGE SCALE GENOMIC DNA]</scope>
</reference>
<evidence type="ECO:0000313" key="3">
    <source>
        <dbReference type="WBParaSite" id="TREG1_14950.2"/>
    </source>
</evidence>
<name>A0AA85JD14_TRIRE</name>
<protein>
    <submittedName>
        <fullName evidence="3">Uncharacterized protein</fullName>
    </submittedName>
</protein>
<feature type="region of interest" description="Disordered" evidence="1">
    <location>
        <begin position="374"/>
        <end position="396"/>
    </location>
</feature>
<keyword evidence="2" id="KW-1185">Reference proteome</keyword>
<proteinExistence type="predicted"/>
<reference evidence="3" key="2">
    <citation type="submission" date="2023-11" db="UniProtKB">
        <authorList>
            <consortium name="WormBaseParasite"/>
        </authorList>
    </citation>
    <scope>IDENTIFICATION</scope>
</reference>
<evidence type="ECO:0000256" key="1">
    <source>
        <dbReference type="SAM" id="MobiDB-lite"/>
    </source>
</evidence>
<accession>A0AA85JD14</accession>
<evidence type="ECO:0000313" key="2">
    <source>
        <dbReference type="Proteomes" id="UP000050795"/>
    </source>
</evidence>
<feature type="compositionally biased region" description="Basic and acidic residues" evidence="1">
    <location>
        <begin position="386"/>
        <end position="395"/>
    </location>
</feature>
<organism evidence="2 3">
    <name type="scientific">Trichobilharzia regenti</name>
    <name type="common">Nasal bird schistosome</name>
    <dbReference type="NCBI Taxonomy" id="157069"/>
    <lineage>
        <taxon>Eukaryota</taxon>
        <taxon>Metazoa</taxon>
        <taxon>Spiralia</taxon>
        <taxon>Lophotrochozoa</taxon>
        <taxon>Platyhelminthes</taxon>
        <taxon>Trematoda</taxon>
        <taxon>Digenea</taxon>
        <taxon>Strigeidida</taxon>
        <taxon>Schistosomatoidea</taxon>
        <taxon>Schistosomatidae</taxon>
        <taxon>Trichobilharzia</taxon>
    </lineage>
</organism>